<accession>S4Y9N5</accession>
<dbReference type="EMBL" id="CP003969">
    <property type="protein sequence ID" value="AGP39503.1"/>
    <property type="molecule type" value="Genomic_DNA"/>
</dbReference>
<dbReference type="HOGENOM" id="CLU_2425369_0_0_7"/>
<sequence>MHDSIRQAFGVSSQKTHGGLVNDALAEGLVLLARATVRGSGAQADAQEVGDTEGDAFALQRSIEIFHEIRRSARAPYHLDQKDQPVWEGHA</sequence>
<dbReference type="Proteomes" id="UP000014803">
    <property type="component" value="Chromosome"/>
</dbReference>
<reference evidence="1 2" key="1">
    <citation type="journal article" date="2013" name="Sci. Rep.">
        <title>Extraordinary expansion of a Sorangium cellulosum genome from an alkaline milieu.</title>
        <authorList>
            <person name="Han K."/>
            <person name="Li Z.F."/>
            <person name="Peng R."/>
            <person name="Zhu L.P."/>
            <person name="Zhou T."/>
            <person name="Wang L.G."/>
            <person name="Li S.G."/>
            <person name="Zhang X.B."/>
            <person name="Hu W."/>
            <person name="Wu Z.H."/>
            <person name="Qin N."/>
            <person name="Li Y.Z."/>
        </authorList>
    </citation>
    <scope>NUCLEOTIDE SEQUENCE [LARGE SCALE GENOMIC DNA]</scope>
    <source>
        <strain evidence="1 2">So0157-2</strain>
    </source>
</reference>
<evidence type="ECO:0000313" key="1">
    <source>
        <dbReference type="EMBL" id="AGP39503.1"/>
    </source>
</evidence>
<proteinExistence type="predicted"/>
<gene>
    <name evidence="1" type="ORF">SCE1572_36450</name>
</gene>
<dbReference type="PATRIC" id="fig|1254432.3.peg.8260"/>
<dbReference type="KEGG" id="scu:SCE1572_36450"/>
<dbReference type="AlphaFoldDB" id="S4Y9N5"/>
<name>S4Y9N5_SORCE</name>
<organism evidence="1 2">
    <name type="scientific">Sorangium cellulosum So0157-2</name>
    <dbReference type="NCBI Taxonomy" id="1254432"/>
    <lineage>
        <taxon>Bacteria</taxon>
        <taxon>Pseudomonadati</taxon>
        <taxon>Myxococcota</taxon>
        <taxon>Polyangia</taxon>
        <taxon>Polyangiales</taxon>
        <taxon>Polyangiaceae</taxon>
        <taxon>Sorangium</taxon>
    </lineage>
</organism>
<protein>
    <submittedName>
        <fullName evidence="1">Uncharacterized protein</fullName>
    </submittedName>
</protein>
<evidence type="ECO:0000313" key="2">
    <source>
        <dbReference type="Proteomes" id="UP000014803"/>
    </source>
</evidence>